<protein>
    <submittedName>
        <fullName evidence="1">Uncharacterized protein</fullName>
    </submittedName>
</protein>
<keyword evidence="1" id="KW-0614">Plasmid</keyword>
<name>A0A0G3IEI5_9BURK</name>
<dbReference type="KEGG" id="pox:MB84_29825"/>
<sequence length="101" mass="11248">MSFEPTLPYLKPAPTQLAMTGDDWKSDRDVKAQARAEAARKKAAVECARKLEVARDALNVYLLACIDCNDASRSRGPDDGRMLLMSNMSEYAGFLRSVYDK</sequence>
<gene>
    <name evidence="1" type="ORF">MB84_29825</name>
</gene>
<organism evidence="1 2">
    <name type="scientific">Pandoraea oxalativorans</name>
    <dbReference type="NCBI Taxonomy" id="573737"/>
    <lineage>
        <taxon>Bacteria</taxon>
        <taxon>Pseudomonadati</taxon>
        <taxon>Pseudomonadota</taxon>
        <taxon>Betaproteobacteria</taxon>
        <taxon>Burkholderiales</taxon>
        <taxon>Burkholderiaceae</taxon>
        <taxon>Pandoraea</taxon>
    </lineage>
</organism>
<accession>A0A0G3IEI5</accession>
<evidence type="ECO:0000313" key="1">
    <source>
        <dbReference type="EMBL" id="AKK24968.1"/>
    </source>
</evidence>
<dbReference type="PATRIC" id="fig|573737.6.peg.6011"/>
<dbReference type="Proteomes" id="UP000035050">
    <property type="component" value="Plasmid pPO70-2"/>
</dbReference>
<dbReference type="RefSeq" id="WP_052654711.1">
    <property type="nucleotide sequence ID" value="NZ_CP011519.2"/>
</dbReference>
<proteinExistence type="predicted"/>
<dbReference type="EMBL" id="CP011519">
    <property type="protein sequence ID" value="AKK24968.1"/>
    <property type="molecule type" value="Genomic_DNA"/>
</dbReference>
<geneLocation type="plasmid" evidence="1 2">
    <name>pPO70-2</name>
</geneLocation>
<keyword evidence="2" id="KW-1185">Reference proteome</keyword>
<evidence type="ECO:0000313" key="2">
    <source>
        <dbReference type="Proteomes" id="UP000035050"/>
    </source>
</evidence>
<dbReference type="OrthoDB" id="9255809at2"/>
<dbReference type="AlphaFoldDB" id="A0A0G3IEI5"/>
<reference evidence="1" key="1">
    <citation type="submission" date="2016-06" db="EMBL/GenBank/DDBJ databases">
        <title>Pandoraea oxalativorans DSM 23570 Genome Sequencing.</title>
        <authorList>
            <person name="Ee R."/>
            <person name="Lim Y.-L."/>
            <person name="Yong D."/>
            <person name="Yin W.-F."/>
            <person name="Chan K.-G."/>
        </authorList>
    </citation>
    <scope>NUCLEOTIDE SEQUENCE</scope>
    <source>
        <strain evidence="1">DSM 23570</strain>
        <plasmid evidence="1">pPO70-2</plasmid>
    </source>
</reference>